<dbReference type="EMBL" id="AYYI01000038">
    <property type="protein sequence ID" value="KRM97684.1"/>
    <property type="molecule type" value="Genomic_DNA"/>
</dbReference>
<dbReference type="RefSeq" id="WP_057874015.1">
    <property type="nucleotide sequence ID" value="NZ_AYYI01000038.1"/>
</dbReference>
<dbReference type="PATRIC" id="fig|1423796.3.peg.1475"/>
<proteinExistence type="predicted"/>
<accession>A0A0R2D6T8</accession>
<evidence type="ECO:0000313" key="1">
    <source>
        <dbReference type="EMBL" id="KRM97684.1"/>
    </source>
</evidence>
<reference evidence="1 2" key="1">
    <citation type="journal article" date="2015" name="Genome Announc.">
        <title>Expanding the biotechnology potential of lactobacilli through comparative genomics of 213 strains and associated genera.</title>
        <authorList>
            <person name="Sun Z."/>
            <person name="Harris H.M."/>
            <person name="McCann A."/>
            <person name="Guo C."/>
            <person name="Argimon S."/>
            <person name="Zhang W."/>
            <person name="Yang X."/>
            <person name="Jeffery I.B."/>
            <person name="Cooney J.C."/>
            <person name="Kagawa T.F."/>
            <person name="Liu W."/>
            <person name="Song Y."/>
            <person name="Salvetti E."/>
            <person name="Wrobel A."/>
            <person name="Rasinkangas P."/>
            <person name="Parkhill J."/>
            <person name="Rea M.C."/>
            <person name="O'Sullivan O."/>
            <person name="Ritari J."/>
            <person name="Douillard F.P."/>
            <person name="Paul Ross R."/>
            <person name="Yang R."/>
            <person name="Briner A.E."/>
            <person name="Felis G.E."/>
            <person name="de Vos W.M."/>
            <person name="Barrangou R."/>
            <person name="Klaenhammer T.R."/>
            <person name="Caufield P.W."/>
            <person name="Cui Y."/>
            <person name="Zhang H."/>
            <person name="O'Toole P.W."/>
        </authorList>
    </citation>
    <scope>NUCLEOTIDE SEQUENCE [LARGE SCALE GENOMIC DNA]</scope>
    <source>
        <strain evidence="1 2">DSM 20253</strain>
    </source>
</reference>
<dbReference type="STRING" id="1423796.FC24_GL001448"/>
<sequence length="67" mass="7961">MKQTDLQKHLQAIQDRTFNPIVLKHNTFRACLHRSAQNLGLIQNDRLTNKGHQHLKLKFQQFNHTFV</sequence>
<name>A0A0R2D6T8_9LACO</name>
<protein>
    <submittedName>
        <fullName evidence="1">Uncharacterized protein</fullName>
    </submittedName>
</protein>
<comment type="caution">
    <text evidence="1">The sequence shown here is derived from an EMBL/GenBank/DDBJ whole genome shotgun (WGS) entry which is preliminary data.</text>
</comment>
<evidence type="ECO:0000313" key="2">
    <source>
        <dbReference type="Proteomes" id="UP000051638"/>
    </source>
</evidence>
<dbReference type="AlphaFoldDB" id="A0A0R2D6T8"/>
<organism evidence="1 2">
    <name type="scientific">Loigolactobacillus rennini DSM 20253</name>
    <dbReference type="NCBI Taxonomy" id="1423796"/>
    <lineage>
        <taxon>Bacteria</taxon>
        <taxon>Bacillati</taxon>
        <taxon>Bacillota</taxon>
        <taxon>Bacilli</taxon>
        <taxon>Lactobacillales</taxon>
        <taxon>Lactobacillaceae</taxon>
        <taxon>Loigolactobacillus</taxon>
    </lineage>
</organism>
<keyword evidence="2" id="KW-1185">Reference proteome</keyword>
<dbReference type="Proteomes" id="UP000051638">
    <property type="component" value="Unassembled WGS sequence"/>
</dbReference>
<dbReference type="OrthoDB" id="2303799at2"/>
<gene>
    <name evidence="1" type="ORF">FC24_GL001448</name>
</gene>